<dbReference type="InterPro" id="IPR043128">
    <property type="entry name" value="Rev_trsase/Diguanyl_cyclase"/>
</dbReference>
<reference evidence="8" key="1">
    <citation type="journal article" date="2019" name="Sci. Rep.">
        <title>Draft genome of Tanacetum cinerariifolium, the natural source of mosquito coil.</title>
        <authorList>
            <person name="Yamashiro T."/>
            <person name="Shiraishi A."/>
            <person name="Satake H."/>
            <person name="Nakayama K."/>
        </authorList>
    </citation>
    <scope>NUCLEOTIDE SEQUENCE</scope>
</reference>
<keyword evidence="4" id="KW-0255">Endonuclease</keyword>
<evidence type="ECO:0000313" key="8">
    <source>
        <dbReference type="EMBL" id="GEW75776.1"/>
    </source>
</evidence>
<dbReference type="SUPFAM" id="SSF53098">
    <property type="entry name" value="Ribonuclease H-like"/>
    <property type="match status" value="1"/>
</dbReference>
<dbReference type="GO" id="GO:0004519">
    <property type="term" value="F:endonuclease activity"/>
    <property type="evidence" value="ECO:0007669"/>
    <property type="project" value="UniProtKB-KW"/>
</dbReference>
<dbReference type="FunFam" id="3.30.70.270:FF:000063">
    <property type="entry name" value="Zinc knuckle domaincontaining protein"/>
    <property type="match status" value="1"/>
</dbReference>
<dbReference type="InterPro" id="IPR036397">
    <property type="entry name" value="RNaseH_sf"/>
</dbReference>
<proteinExistence type="predicted"/>
<accession>A0A699GWT0</accession>
<dbReference type="InterPro" id="IPR056924">
    <property type="entry name" value="SH3_Tf2-1"/>
</dbReference>
<dbReference type="CDD" id="cd09274">
    <property type="entry name" value="RNase_HI_RT_Ty3"/>
    <property type="match status" value="1"/>
</dbReference>
<comment type="caution">
    <text evidence="8">The sequence shown here is derived from an EMBL/GenBank/DDBJ whole genome shotgun (WGS) entry which is preliminary data.</text>
</comment>
<feature type="non-terminal residue" evidence="8">
    <location>
        <position position="1"/>
    </location>
</feature>
<keyword evidence="2" id="KW-0548">Nucleotidyltransferase</keyword>
<dbReference type="AlphaFoldDB" id="A0A699GWT0"/>
<evidence type="ECO:0000256" key="2">
    <source>
        <dbReference type="ARBA" id="ARBA00022695"/>
    </source>
</evidence>
<dbReference type="Gene3D" id="2.40.70.10">
    <property type="entry name" value="Acid Proteases"/>
    <property type="match status" value="1"/>
</dbReference>
<dbReference type="InterPro" id="IPR041577">
    <property type="entry name" value="RT_RNaseH_2"/>
</dbReference>
<dbReference type="Pfam" id="PF08284">
    <property type="entry name" value="RVP_2"/>
    <property type="match status" value="1"/>
</dbReference>
<name>A0A699GWT0_TANCI</name>
<dbReference type="InterPro" id="IPR043502">
    <property type="entry name" value="DNA/RNA_pol_sf"/>
</dbReference>
<evidence type="ECO:0000256" key="3">
    <source>
        <dbReference type="ARBA" id="ARBA00022722"/>
    </source>
</evidence>
<keyword evidence="4" id="KW-0378">Hydrolase</keyword>
<dbReference type="SUPFAM" id="SSF56672">
    <property type="entry name" value="DNA/RNA polymerases"/>
    <property type="match status" value="1"/>
</dbReference>
<keyword evidence="1" id="KW-0808">Transferase</keyword>
<protein>
    <submittedName>
        <fullName evidence="8">Uncharacterized protein</fullName>
    </submittedName>
</protein>
<dbReference type="PANTHER" id="PTHR37984:SF5">
    <property type="entry name" value="PROTEIN NYNRIN-LIKE"/>
    <property type="match status" value="1"/>
</dbReference>
<organism evidence="8">
    <name type="scientific">Tanacetum cinerariifolium</name>
    <name type="common">Dalmatian daisy</name>
    <name type="synonym">Chrysanthemum cinerariifolium</name>
    <dbReference type="NCBI Taxonomy" id="118510"/>
    <lineage>
        <taxon>Eukaryota</taxon>
        <taxon>Viridiplantae</taxon>
        <taxon>Streptophyta</taxon>
        <taxon>Embryophyta</taxon>
        <taxon>Tracheophyta</taxon>
        <taxon>Spermatophyta</taxon>
        <taxon>Magnoliopsida</taxon>
        <taxon>eudicotyledons</taxon>
        <taxon>Gunneridae</taxon>
        <taxon>Pentapetalae</taxon>
        <taxon>asterids</taxon>
        <taxon>campanulids</taxon>
        <taxon>Asterales</taxon>
        <taxon>Asteraceae</taxon>
        <taxon>Asteroideae</taxon>
        <taxon>Anthemideae</taxon>
        <taxon>Anthemidinae</taxon>
        <taxon>Tanacetum</taxon>
    </lineage>
</organism>
<dbReference type="Gene3D" id="3.30.70.270">
    <property type="match status" value="2"/>
</dbReference>
<evidence type="ECO:0000256" key="1">
    <source>
        <dbReference type="ARBA" id="ARBA00022679"/>
    </source>
</evidence>
<gene>
    <name evidence="8" type="ORF">Tci_247752</name>
</gene>
<sequence>VTKAEGNDGSDVIRGGCYRVIIMVNVIPPDHVDEVPVVERNQHDDVPCYKNELELTYPYKEVDPLNPSPPTFESKPDDEIEVENPIEHEDETVPASVHEVGESSAALFLREDNDSILPGLMRRDINSLFGNDVRSNVEQGTTAMEKLVKKLGNTKDKVECKKLKKELEEARLFSVRCDKIMPLKSTPMTQAAIRLMIKYSVDAAIAAKRARQANVKNDASRSRPVRGQDVTPVVCECTFVGFIKCNPGVFRGVEGAVKLQRWFEKTKSVFKISECAKGKKRFNELALMGPRMVEPERVKVDAYIWGLIDNIKGEMTSSKPDDLNKAVCMANKLMEQKSQARDARILERKKQKWESLQGRNSSVYDQVSQVWKGHTRNRCPKKAKQEEVREARGRAYAIKDAEPQGPNVVTGMFLLNNRAFVLFDSGSDKSFVDTRFSAILDIDLIKIGASYEVELANGRVASTNTVLKGWTLNLVNHIFKIDLMPIELGTFDVIISMNWLVKHDAVIVCGEKVVHIPYGNEMLIVESDKGVSQLKVISCVKASRVARALYRLVPSEMKELLVQLQELLEKGFIRSSLLPWGALVLFVKKKDGSFRMCIDYRELNKLTVKNHYPFSRIDDLFDQLQDSIEFLGPVIDRSGVHVDPAKIEAIKSWAAPTTPTKVRQFLRLVGCYRRFIEGFSLISKSLTKLTQLNKKYEWGKEEEEAFQTLKQKLCSAPILALPKGTKDFVVYFDASLKSYGAMLMQREKVIAYASRQLKVHKENYTTLDLELGAKELNLRQRRWIELLSDYDCEIRYHPGKANVVADALSWKERIKPLPEHQKPSRLLQQPEIPVWKWERITMDFMSGLSRTPSGYDTIWVIVDRLTKSAHFLPMKKTDSIEKLMQLYLKEMSEVRDSQFFGPELIRDATEKIVQIKNHLLAARSRQKNYAYKRLKPLEFKVGDMVLFKVSPWKGAVRFGKRKKLSPRYIRPFKILARVGHVAYTLELPEELKGIHSTFHVSNLKKCLAEDDVVVSIDEIQLDDKVNMIEEPVEVMNREVKRLKQSQIPIVKVRWNSQKGP</sequence>
<dbReference type="Gene3D" id="3.10.10.10">
    <property type="entry name" value="HIV Type 1 Reverse Transcriptase, subunit A, domain 1"/>
    <property type="match status" value="1"/>
</dbReference>
<dbReference type="CDD" id="cd00303">
    <property type="entry name" value="retropepsin_like"/>
    <property type="match status" value="1"/>
</dbReference>
<feature type="domain" description="Tf2-1-like SH3-like" evidence="7">
    <location>
        <begin position="942"/>
        <end position="1006"/>
    </location>
</feature>
<dbReference type="Pfam" id="PF17919">
    <property type="entry name" value="RT_RNaseH_2"/>
    <property type="match status" value="1"/>
</dbReference>
<dbReference type="InterPro" id="IPR050951">
    <property type="entry name" value="Retrovirus_Pol_polyprotein"/>
</dbReference>
<evidence type="ECO:0000256" key="5">
    <source>
        <dbReference type="ARBA" id="ARBA00023268"/>
    </source>
</evidence>
<dbReference type="Gene3D" id="3.30.420.10">
    <property type="entry name" value="Ribonuclease H-like superfamily/Ribonuclease H"/>
    <property type="match status" value="1"/>
</dbReference>
<dbReference type="InterPro" id="IPR021109">
    <property type="entry name" value="Peptidase_aspartic_dom_sf"/>
</dbReference>
<feature type="domain" description="Reverse transcriptase/retrotransposon-derived protein RNase H-like" evidence="6">
    <location>
        <begin position="698"/>
        <end position="773"/>
    </location>
</feature>
<evidence type="ECO:0000259" key="6">
    <source>
        <dbReference type="Pfam" id="PF17919"/>
    </source>
</evidence>
<dbReference type="PANTHER" id="PTHR37984">
    <property type="entry name" value="PROTEIN CBG26694"/>
    <property type="match status" value="1"/>
</dbReference>
<dbReference type="InterPro" id="IPR012337">
    <property type="entry name" value="RNaseH-like_sf"/>
</dbReference>
<dbReference type="GO" id="GO:0003676">
    <property type="term" value="F:nucleic acid binding"/>
    <property type="evidence" value="ECO:0007669"/>
    <property type="project" value="InterPro"/>
</dbReference>
<dbReference type="EMBL" id="BKCJ010072536">
    <property type="protein sequence ID" value="GEW75776.1"/>
    <property type="molecule type" value="Genomic_DNA"/>
</dbReference>
<keyword evidence="3" id="KW-0540">Nuclease</keyword>
<dbReference type="GO" id="GO:0016779">
    <property type="term" value="F:nucleotidyltransferase activity"/>
    <property type="evidence" value="ECO:0007669"/>
    <property type="project" value="UniProtKB-KW"/>
</dbReference>
<evidence type="ECO:0000256" key="4">
    <source>
        <dbReference type="ARBA" id="ARBA00022759"/>
    </source>
</evidence>
<dbReference type="Pfam" id="PF24626">
    <property type="entry name" value="SH3_Tf2-1"/>
    <property type="match status" value="1"/>
</dbReference>
<evidence type="ECO:0000259" key="7">
    <source>
        <dbReference type="Pfam" id="PF24626"/>
    </source>
</evidence>
<keyword evidence="5" id="KW-0511">Multifunctional enzyme</keyword>